<feature type="binding site" evidence="1">
    <location>
        <position position="497"/>
    </location>
    <ligand>
        <name>Mg(2+)</name>
        <dbReference type="ChEBI" id="CHEBI:18420"/>
    </ligand>
</feature>
<dbReference type="GO" id="GO:0046565">
    <property type="term" value="F:3-dehydroshikimate dehydratase activity"/>
    <property type="evidence" value="ECO:0007669"/>
    <property type="project" value="UniProtKB-UniRule"/>
</dbReference>
<keyword evidence="4" id="KW-1185">Reference proteome</keyword>
<feature type="binding site" evidence="1">
    <location>
        <position position="138"/>
    </location>
    <ligand>
        <name>a divalent metal cation</name>
        <dbReference type="ChEBI" id="CHEBI:60240"/>
        <note>catalytic</note>
    </ligand>
</feature>
<comment type="pathway">
    <text evidence="1">Aromatic compound metabolism; 3,4-dihydroxybenzoate biosynthesis.</text>
</comment>
<keyword evidence="3" id="KW-0560">Oxidoreductase</keyword>
<name>A0A1H2UJE5_9RHOB</name>
<evidence type="ECO:0000313" key="4">
    <source>
        <dbReference type="Proteomes" id="UP000198539"/>
    </source>
</evidence>
<dbReference type="GO" id="GO:0046872">
    <property type="term" value="F:metal ion binding"/>
    <property type="evidence" value="ECO:0007669"/>
    <property type="project" value="UniProtKB-UniRule"/>
</dbReference>
<dbReference type="InterPro" id="IPR004360">
    <property type="entry name" value="Glyas_Fos-R_dOase_dom"/>
</dbReference>
<dbReference type="GO" id="GO:0046279">
    <property type="term" value="P:3,4-dihydroxybenzoate biosynthetic process"/>
    <property type="evidence" value="ECO:0007669"/>
    <property type="project" value="UniProtKB-UniRule"/>
</dbReference>
<dbReference type="InterPro" id="IPR043700">
    <property type="entry name" value="DSD"/>
</dbReference>
<dbReference type="Pfam" id="PF14696">
    <property type="entry name" value="Glyoxalase_5"/>
    <property type="match status" value="1"/>
</dbReference>
<feature type="domain" description="VOC" evidence="2">
    <location>
        <begin position="294"/>
        <end position="413"/>
    </location>
</feature>
<dbReference type="HAMAP" id="MF_02238">
    <property type="entry name" value="DSD"/>
    <property type="match status" value="1"/>
</dbReference>
<dbReference type="UniPathway" id="UPA00088"/>
<dbReference type="InterPro" id="IPR050312">
    <property type="entry name" value="IolE/XylAMocC-like"/>
</dbReference>
<keyword evidence="3" id="KW-0223">Dioxygenase</keyword>
<reference evidence="3 4" key="1">
    <citation type="submission" date="2016-10" db="EMBL/GenBank/DDBJ databases">
        <authorList>
            <person name="de Groot N.N."/>
        </authorList>
    </citation>
    <scope>NUCLEOTIDE SEQUENCE [LARGE SCALE GENOMIC DNA]</scope>
    <source>
        <strain evidence="3 4">CGMCC 1.8894</strain>
    </source>
</reference>
<keyword evidence="3" id="KW-0670">Pyruvate</keyword>
<dbReference type="InterPro" id="IPR013022">
    <property type="entry name" value="Xyl_isomerase-like_TIM-brl"/>
</dbReference>
<comment type="catalytic activity">
    <reaction evidence="1">
        <text>3-dehydroshikimate = 3,4-dihydroxybenzoate + H2O</text>
        <dbReference type="Rhea" id="RHEA:24848"/>
        <dbReference type="ChEBI" id="CHEBI:15377"/>
        <dbReference type="ChEBI" id="CHEBI:16630"/>
        <dbReference type="ChEBI" id="CHEBI:36241"/>
        <dbReference type="EC" id="4.2.1.118"/>
    </reaction>
</comment>
<feature type="binding site" evidence="1">
    <location>
        <position position="243"/>
    </location>
    <ligand>
        <name>a divalent metal cation</name>
        <dbReference type="ChEBI" id="CHEBI:60240"/>
        <note>catalytic</note>
    </ligand>
</feature>
<comment type="similarity">
    <text evidence="1">Belongs to the bacterial two-domain DSD family.</text>
</comment>
<dbReference type="Pfam" id="PF00903">
    <property type="entry name" value="Glyoxalase"/>
    <property type="match status" value="1"/>
</dbReference>
<feature type="binding site" evidence="1">
    <location>
        <position position="650"/>
    </location>
    <ligand>
        <name>Mg(2+)</name>
        <dbReference type="ChEBI" id="CHEBI:18420"/>
    </ligand>
</feature>
<dbReference type="EMBL" id="FNOM01000002">
    <property type="protein sequence ID" value="SDW56253.1"/>
    <property type="molecule type" value="Genomic_DNA"/>
</dbReference>
<feature type="binding site" evidence="1">
    <location>
        <position position="169"/>
    </location>
    <ligand>
        <name>a divalent metal cation</name>
        <dbReference type="ChEBI" id="CHEBI:60240"/>
        <note>catalytic</note>
    </ligand>
</feature>
<comment type="cofactor">
    <cofactor evidence="1">
        <name>a divalent metal cation</name>
        <dbReference type="ChEBI" id="CHEBI:60240"/>
    </cofactor>
</comment>
<dbReference type="InterPro" id="IPR036237">
    <property type="entry name" value="Xyl_isomerase-like_sf"/>
</dbReference>
<keyword evidence="1" id="KW-0479">Metal-binding</keyword>
<gene>
    <name evidence="3" type="ORF">SAMN04488238_102403</name>
</gene>
<comment type="function">
    <text evidence="1">Catalyzes the conversion of 3-dehydroshikimate to protocatechuate (3,4-dihydroxybenzoate), a common intermediate of quinate and shikimate degradation pathways.</text>
</comment>
<keyword evidence="1" id="KW-0456">Lyase</keyword>
<dbReference type="EC" id="4.2.1.118" evidence="1"/>
<feature type="binding site" evidence="1">
    <location>
        <position position="573"/>
    </location>
    <ligand>
        <name>Mg(2+)</name>
        <dbReference type="ChEBI" id="CHEBI:18420"/>
    </ligand>
</feature>
<evidence type="ECO:0000259" key="2">
    <source>
        <dbReference type="PROSITE" id="PS51819"/>
    </source>
</evidence>
<proteinExistence type="inferred from homology"/>
<evidence type="ECO:0000256" key="1">
    <source>
        <dbReference type="HAMAP-Rule" id="MF_02238"/>
    </source>
</evidence>
<sequence length="685" mass="73415">MQTTLKTSIATVSISGTLAEKLEAIAGAGFDGIEIFEQDFVASDLSPRQVGAMVRDHGLKIDLFQPFRDFEALPEPYRARAFARAARKFDLMNELGTDLILVCSSVHPAALGGIDRMAGDFAELGDLAAAHGVRVGFEALAWGRYINDHRDAWEVVRRADHDRVGLVLDSFHTLGRGLSPESIRAIPGDRIFYVQLADAPAIPMDLLYWSRHFRNMPGEGDLDVAGFMRAVTATGYSGPLSLEIFNDQFRAGLPRLIAQDGYRSLIDLMDRVRRAEPALPTALPAFAPPAPVDGVAFVEFATAQAEAPALEGFLRAAGFRPTAQHRSKSVTRWQQGTVNLLVNTETQGFAQTSYLTHGTTVSEIALSVPDARATQARAAALGIPAHADAIAAQELQIPAIRGVGGSVLRLLDNSPDLSRIWQVDFAEALDLTAPSDPASGPDGAAARPVAQTIAPATGTVATGTVATGTVATGAVDPATDAMNTPFPPGAGLIHIDHIAQTMAHDEMLSWSLFYHALFDATRAPMVDVADPDGLVRSQAVQAGALRVTLNGAEARRTLAGRFIEDTFGSSVQHIAFSTDDIFATARALAAGGFPVLQIGENYYADVEARFGLDAELTARMRACNVLYDEDAGGQFFQLYSTTRPDGLFFEVVQRCGAYQGYGAPNAPFRIAAQKRALRPADMPRR</sequence>
<dbReference type="InterPro" id="IPR029068">
    <property type="entry name" value="Glyas_Bleomycin-R_OHBP_Dase"/>
</dbReference>
<dbReference type="STRING" id="564137.SAMN04488238_102403"/>
<feature type="domain" description="VOC" evidence="2">
    <location>
        <begin position="494"/>
        <end position="654"/>
    </location>
</feature>
<dbReference type="InterPro" id="IPR037523">
    <property type="entry name" value="VOC_core"/>
</dbReference>
<dbReference type="Pfam" id="PF01261">
    <property type="entry name" value="AP_endonuc_2"/>
    <property type="match status" value="1"/>
</dbReference>
<dbReference type="PANTHER" id="PTHR12110">
    <property type="entry name" value="HYDROXYPYRUVATE ISOMERASE"/>
    <property type="match status" value="1"/>
</dbReference>
<organism evidence="3 4">
    <name type="scientific">Roseicitreum antarcticum</name>
    <dbReference type="NCBI Taxonomy" id="564137"/>
    <lineage>
        <taxon>Bacteria</taxon>
        <taxon>Pseudomonadati</taxon>
        <taxon>Pseudomonadota</taxon>
        <taxon>Alphaproteobacteria</taxon>
        <taxon>Rhodobacterales</taxon>
        <taxon>Paracoccaceae</taxon>
        <taxon>Roseicitreum</taxon>
    </lineage>
</organism>
<protein>
    <recommendedName>
        <fullName evidence="1">3-dehydroshikimate dehydratase</fullName>
        <shortName evidence="1">DSD</shortName>
        <ecNumber evidence="1">4.2.1.118</ecNumber>
    </recommendedName>
</protein>
<dbReference type="PANTHER" id="PTHR12110:SF21">
    <property type="entry name" value="XYLOSE ISOMERASE-LIKE TIM BARREL DOMAIN-CONTAINING PROTEIN"/>
    <property type="match status" value="1"/>
</dbReference>
<feature type="binding site" evidence="1">
    <location>
        <position position="195"/>
    </location>
    <ligand>
        <name>a divalent metal cation</name>
        <dbReference type="ChEBI" id="CHEBI:60240"/>
        <note>catalytic</note>
    </ligand>
</feature>
<evidence type="ECO:0000313" key="3">
    <source>
        <dbReference type="EMBL" id="SDW56253.1"/>
    </source>
</evidence>
<dbReference type="Proteomes" id="UP000198539">
    <property type="component" value="Unassembled WGS sequence"/>
</dbReference>
<dbReference type="PROSITE" id="PS51819">
    <property type="entry name" value="VOC"/>
    <property type="match status" value="2"/>
</dbReference>
<accession>A0A1H2UJE5</accession>
<dbReference type="Gene3D" id="3.10.180.10">
    <property type="entry name" value="2,3-Dihydroxybiphenyl 1,2-Dioxygenase, domain 1"/>
    <property type="match status" value="2"/>
</dbReference>
<dbReference type="GO" id="GO:0051213">
    <property type="term" value="F:dioxygenase activity"/>
    <property type="evidence" value="ECO:0007669"/>
    <property type="project" value="UniProtKB-KW"/>
</dbReference>
<dbReference type="SUPFAM" id="SSF51658">
    <property type="entry name" value="Xylose isomerase-like"/>
    <property type="match status" value="1"/>
</dbReference>
<dbReference type="SUPFAM" id="SSF54593">
    <property type="entry name" value="Glyoxalase/Bleomycin resistance protein/Dihydroxybiphenyl dioxygenase"/>
    <property type="match status" value="1"/>
</dbReference>
<dbReference type="Gene3D" id="3.20.20.150">
    <property type="entry name" value="Divalent-metal-dependent TIM barrel enzymes"/>
    <property type="match status" value="1"/>
</dbReference>
<dbReference type="AlphaFoldDB" id="A0A1H2UJE5"/>